<comment type="similarity">
    <text evidence="1 4">Belongs to the frataxin family.</text>
</comment>
<accession>A0A0F6TNK9</accession>
<dbReference type="EMBL" id="CP010975">
    <property type="protein sequence ID" value="AKE51070.1"/>
    <property type="molecule type" value="Genomic_DNA"/>
</dbReference>
<evidence type="ECO:0000256" key="1">
    <source>
        <dbReference type="ARBA" id="ARBA00008183"/>
    </source>
</evidence>
<dbReference type="CDD" id="cd00503">
    <property type="entry name" value="Frataxin"/>
    <property type="match status" value="1"/>
</dbReference>
<comment type="function">
    <text evidence="4">Involved in iron-sulfur (Fe-S) cluster assembly. May act as a regulator of Fe-S biogenesis.</text>
</comment>
<name>A0A0F6TNK9_9GAMM</name>
<evidence type="ECO:0000256" key="2">
    <source>
        <dbReference type="ARBA" id="ARBA00022723"/>
    </source>
</evidence>
<dbReference type="PANTHER" id="PTHR16821">
    <property type="entry name" value="FRATAXIN"/>
    <property type="match status" value="1"/>
</dbReference>
<dbReference type="GO" id="GO:0016226">
    <property type="term" value="P:iron-sulfur cluster assembly"/>
    <property type="evidence" value="ECO:0007669"/>
    <property type="project" value="UniProtKB-UniRule"/>
</dbReference>
<dbReference type="NCBIfam" id="TIGR03421">
    <property type="entry name" value="FeS_CyaY"/>
    <property type="match status" value="1"/>
</dbReference>
<dbReference type="RefSeq" id="WP_228640198.1">
    <property type="nucleotide sequence ID" value="NZ_CP010975.1"/>
</dbReference>
<evidence type="ECO:0000313" key="5">
    <source>
        <dbReference type="EMBL" id="AKE51070.1"/>
    </source>
</evidence>
<dbReference type="InterPro" id="IPR047584">
    <property type="entry name" value="CyaY"/>
</dbReference>
<dbReference type="Proteomes" id="UP000034071">
    <property type="component" value="Chromosome"/>
</dbReference>
<gene>
    <name evidence="4" type="primary">cyaY</name>
    <name evidence="5" type="ORF">TQ33_0078</name>
</gene>
<keyword evidence="6" id="KW-1185">Reference proteome</keyword>
<dbReference type="PANTHER" id="PTHR16821:SF2">
    <property type="entry name" value="FRATAXIN, MITOCHONDRIAL"/>
    <property type="match status" value="1"/>
</dbReference>
<dbReference type="Pfam" id="PF01491">
    <property type="entry name" value="Frataxin_Cyay"/>
    <property type="match status" value="1"/>
</dbReference>
<sequence>MTTLTETEFNDKMDDTIIAIEEALDELDEVDIDYETSGGILTITVENGTKVIINRQTPLKQLWLAAKDGGYHLDWIDGKWQTDKDQESLESLLNRVLSQQSGETVSLTLNY</sequence>
<evidence type="ECO:0000313" key="6">
    <source>
        <dbReference type="Proteomes" id="UP000034071"/>
    </source>
</evidence>
<dbReference type="InterPro" id="IPR020895">
    <property type="entry name" value="Frataxin_CS"/>
</dbReference>
<keyword evidence="2 4" id="KW-0479">Metal-binding</keyword>
<keyword evidence="3 4" id="KW-0408">Iron</keyword>
<dbReference type="SMART" id="SM01219">
    <property type="entry name" value="Frataxin_Cyay"/>
    <property type="match status" value="1"/>
</dbReference>
<dbReference type="GO" id="GO:0008198">
    <property type="term" value="F:ferrous iron binding"/>
    <property type="evidence" value="ECO:0007669"/>
    <property type="project" value="TreeGrafter"/>
</dbReference>
<evidence type="ECO:0000256" key="4">
    <source>
        <dbReference type="HAMAP-Rule" id="MF_00142"/>
    </source>
</evidence>
<dbReference type="GO" id="GO:0005829">
    <property type="term" value="C:cytosol"/>
    <property type="evidence" value="ECO:0007669"/>
    <property type="project" value="TreeGrafter"/>
</dbReference>
<dbReference type="GO" id="GO:0008199">
    <property type="term" value="F:ferric iron binding"/>
    <property type="evidence" value="ECO:0007669"/>
    <property type="project" value="InterPro"/>
</dbReference>
<dbReference type="PROSITE" id="PS01344">
    <property type="entry name" value="FRATAXIN_1"/>
    <property type="match status" value="1"/>
</dbReference>
<dbReference type="Gene3D" id="3.30.920.10">
    <property type="entry name" value="Frataxin/CyaY"/>
    <property type="match status" value="1"/>
</dbReference>
<reference evidence="5 6" key="1">
    <citation type="submission" date="2015-02" db="EMBL/GenBank/DDBJ databases">
        <title>Complete genome sequence of Kangiella geojedonensis strain YCS-5T.</title>
        <authorList>
            <person name="Kim K.M."/>
        </authorList>
    </citation>
    <scope>NUCLEOTIDE SEQUENCE [LARGE SCALE GENOMIC DNA]</scope>
    <source>
        <strain evidence="5 6">YCS-5</strain>
    </source>
</reference>
<dbReference type="InterPro" id="IPR036524">
    <property type="entry name" value="Frataxin/CyaY_sf"/>
</dbReference>
<dbReference type="KEGG" id="kge:TQ33_0078"/>
<dbReference type="InterPro" id="IPR002908">
    <property type="entry name" value="Frataxin/CyaY"/>
</dbReference>
<organism evidence="5 6">
    <name type="scientific">Kangiella geojedonensis</name>
    <dbReference type="NCBI Taxonomy" id="914150"/>
    <lineage>
        <taxon>Bacteria</taxon>
        <taxon>Pseudomonadati</taxon>
        <taxon>Pseudomonadota</taxon>
        <taxon>Gammaproteobacteria</taxon>
        <taxon>Kangiellales</taxon>
        <taxon>Kangiellaceae</taxon>
        <taxon>Kangiella</taxon>
    </lineage>
</organism>
<dbReference type="SUPFAM" id="SSF55387">
    <property type="entry name" value="Frataxin/Nqo15-like"/>
    <property type="match status" value="1"/>
</dbReference>
<dbReference type="HOGENOM" id="CLU_080880_3_0_6"/>
<protein>
    <recommendedName>
        <fullName evidence="4">Iron-sulfur cluster assembly protein CyaY</fullName>
    </recommendedName>
</protein>
<proteinExistence type="inferred from homology"/>
<dbReference type="HAMAP" id="MF_00142">
    <property type="entry name" value="CyaY"/>
    <property type="match status" value="1"/>
</dbReference>
<evidence type="ECO:0000256" key="3">
    <source>
        <dbReference type="ARBA" id="ARBA00023004"/>
    </source>
</evidence>
<dbReference type="STRING" id="914150.TQ33_0078"/>
<dbReference type="AlphaFoldDB" id="A0A0F6TNK9"/>
<dbReference type="PROSITE" id="PS50810">
    <property type="entry name" value="FRATAXIN_2"/>
    <property type="match status" value="1"/>
</dbReference>